<sequence length="157" mass="17332">MGPEGGSGEKPEGRTHVGGDIADQGRRILKEHRFPLSWRVAWLATFCYGFTITLDMALRTKMAQDPRYGRDIAEAVADVKEVGAIMGHEYLECGIHGYAVQGNGRLTGRAARYVSVDSRKFSFAIVDFPSLTVAVVNVHDETQCKRLSTPCRSREEG</sequence>
<name>A0AAQ4D1V5_AMBAM</name>
<dbReference type="AlphaFoldDB" id="A0AAQ4D1V5"/>
<comment type="caution">
    <text evidence="2">The sequence shown here is derived from an EMBL/GenBank/DDBJ whole genome shotgun (WGS) entry which is preliminary data.</text>
</comment>
<dbReference type="Proteomes" id="UP001321473">
    <property type="component" value="Unassembled WGS sequence"/>
</dbReference>
<evidence type="ECO:0000256" key="1">
    <source>
        <dbReference type="SAM" id="MobiDB-lite"/>
    </source>
</evidence>
<organism evidence="2 3">
    <name type="scientific">Amblyomma americanum</name>
    <name type="common">Lone star tick</name>
    <dbReference type="NCBI Taxonomy" id="6943"/>
    <lineage>
        <taxon>Eukaryota</taxon>
        <taxon>Metazoa</taxon>
        <taxon>Ecdysozoa</taxon>
        <taxon>Arthropoda</taxon>
        <taxon>Chelicerata</taxon>
        <taxon>Arachnida</taxon>
        <taxon>Acari</taxon>
        <taxon>Parasitiformes</taxon>
        <taxon>Ixodida</taxon>
        <taxon>Ixodoidea</taxon>
        <taxon>Ixodidae</taxon>
        <taxon>Amblyomminae</taxon>
        <taxon>Amblyomma</taxon>
    </lineage>
</organism>
<evidence type="ECO:0000313" key="2">
    <source>
        <dbReference type="EMBL" id="KAK8756445.1"/>
    </source>
</evidence>
<reference evidence="2 3" key="1">
    <citation type="journal article" date="2023" name="Arcadia Sci">
        <title>De novo assembly of a long-read Amblyomma americanum tick genome.</title>
        <authorList>
            <person name="Chou S."/>
            <person name="Poskanzer K.E."/>
            <person name="Rollins M."/>
            <person name="Thuy-Boun P.S."/>
        </authorList>
    </citation>
    <scope>NUCLEOTIDE SEQUENCE [LARGE SCALE GENOMIC DNA]</scope>
    <source>
        <strain evidence="2">F_SG_1</strain>
        <tissue evidence="2">Salivary glands</tissue>
    </source>
</reference>
<evidence type="ECO:0000313" key="3">
    <source>
        <dbReference type="Proteomes" id="UP001321473"/>
    </source>
</evidence>
<accession>A0AAQ4D1V5</accession>
<dbReference type="EMBL" id="JARKHS020036239">
    <property type="protein sequence ID" value="KAK8756445.1"/>
    <property type="molecule type" value="Genomic_DNA"/>
</dbReference>
<feature type="compositionally biased region" description="Basic and acidic residues" evidence="1">
    <location>
        <begin position="7"/>
        <end position="21"/>
    </location>
</feature>
<keyword evidence="3" id="KW-1185">Reference proteome</keyword>
<proteinExistence type="predicted"/>
<feature type="region of interest" description="Disordered" evidence="1">
    <location>
        <begin position="1"/>
        <end position="21"/>
    </location>
</feature>
<gene>
    <name evidence="2" type="ORF">V5799_000852</name>
</gene>
<protein>
    <submittedName>
        <fullName evidence="2">Uncharacterized protein</fullName>
    </submittedName>
</protein>